<dbReference type="EMBL" id="GBRH01275976">
    <property type="protein sequence ID" value="JAD21919.1"/>
    <property type="molecule type" value="Transcribed_RNA"/>
</dbReference>
<protein>
    <submittedName>
        <fullName evidence="1">Uncharacterized protein</fullName>
    </submittedName>
</protein>
<evidence type="ECO:0000313" key="1">
    <source>
        <dbReference type="EMBL" id="JAD21919.1"/>
    </source>
</evidence>
<reference evidence="1" key="1">
    <citation type="submission" date="2014-09" db="EMBL/GenBank/DDBJ databases">
        <authorList>
            <person name="Magalhaes I.L.F."/>
            <person name="Oliveira U."/>
            <person name="Santos F.R."/>
            <person name="Vidigal T.H.D.A."/>
            <person name="Brescovit A.D."/>
            <person name="Santos A.J."/>
        </authorList>
    </citation>
    <scope>NUCLEOTIDE SEQUENCE</scope>
    <source>
        <tissue evidence="1">Shoot tissue taken approximately 20 cm above the soil surface</tissue>
    </source>
</reference>
<sequence length="35" mass="3832">MSHLPSTGCMPKHASVSNKCAKNLATFINPFVSRR</sequence>
<name>A0A0A8Y749_ARUDO</name>
<reference evidence="1" key="2">
    <citation type="journal article" date="2015" name="Data Brief">
        <title>Shoot transcriptome of the giant reed, Arundo donax.</title>
        <authorList>
            <person name="Barrero R.A."/>
            <person name="Guerrero F.D."/>
            <person name="Moolhuijzen P."/>
            <person name="Goolsby J.A."/>
            <person name="Tidwell J."/>
            <person name="Bellgard S.E."/>
            <person name="Bellgard M.I."/>
        </authorList>
    </citation>
    <scope>NUCLEOTIDE SEQUENCE</scope>
    <source>
        <tissue evidence="1">Shoot tissue taken approximately 20 cm above the soil surface</tissue>
    </source>
</reference>
<dbReference type="AlphaFoldDB" id="A0A0A8Y749"/>
<organism evidence="1">
    <name type="scientific">Arundo donax</name>
    <name type="common">Giant reed</name>
    <name type="synonym">Donax arundinaceus</name>
    <dbReference type="NCBI Taxonomy" id="35708"/>
    <lineage>
        <taxon>Eukaryota</taxon>
        <taxon>Viridiplantae</taxon>
        <taxon>Streptophyta</taxon>
        <taxon>Embryophyta</taxon>
        <taxon>Tracheophyta</taxon>
        <taxon>Spermatophyta</taxon>
        <taxon>Magnoliopsida</taxon>
        <taxon>Liliopsida</taxon>
        <taxon>Poales</taxon>
        <taxon>Poaceae</taxon>
        <taxon>PACMAD clade</taxon>
        <taxon>Arundinoideae</taxon>
        <taxon>Arundineae</taxon>
        <taxon>Arundo</taxon>
    </lineage>
</organism>
<accession>A0A0A8Y749</accession>
<proteinExistence type="predicted"/>